<proteinExistence type="inferred from homology"/>
<dbReference type="NCBIfam" id="NF010240">
    <property type="entry name" value="PRK13687.1"/>
    <property type="match status" value="1"/>
</dbReference>
<protein>
    <recommendedName>
        <fullName evidence="1">UPF0386 protein GCM10007291_23780</fullName>
    </recommendedName>
</protein>
<dbReference type="EMBL" id="BMYI01000006">
    <property type="protein sequence ID" value="GHC23496.1"/>
    <property type="molecule type" value="Genomic_DNA"/>
</dbReference>
<sequence length="93" mass="10570">MPYLTDNPMNISRPEQRVLHVLAKGGRIEHDRATGRKIDTVLCVTREGMILADCTLQVFQSLRRKRLIGSENGAPYRITRLGRISVRAQPDNQ</sequence>
<evidence type="ECO:0000313" key="2">
    <source>
        <dbReference type="EMBL" id="GHC23496.1"/>
    </source>
</evidence>
<dbReference type="Pfam" id="PF09857">
    <property type="entry name" value="YjhX_toxin"/>
    <property type="match status" value="1"/>
</dbReference>
<dbReference type="HAMAP" id="MF_00827">
    <property type="entry name" value="UPF0386"/>
    <property type="match status" value="1"/>
</dbReference>
<evidence type="ECO:0000256" key="1">
    <source>
        <dbReference type="HAMAP-Rule" id="MF_00827"/>
    </source>
</evidence>
<accession>A0ABQ3FGJ7</accession>
<name>A0ABQ3FGJ7_9RHOB</name>
<organism evidence="2 3">
    <name type="scientific">Gemmobacter nanjingensis</name>
    <dbReference type="NCBI Taxonomy" id="488454"/>
    <lineage>
        <taxon>Bacteria</taxon>
        <taxon>Pseudomonadati</taxon>
        <taxon>Pseudomonadota</taxon>
        <taxon>Alphaproteobacteria</taxon>
        <taxon>Rhodobacterales</taxon>
        <taxon>Paracoccaceae</taxon>
        <taxon>Gemmobacter</taxon>
    </lineage>
</organism>
<keyword evidence="3" id="KW-1185">Reference proteome</keyword>
<gene>
    <name evidence="2" type="ORF">GCM10007291_23780</name>
</gene>
<dbReference type="InterPro" id="IPR018654">
    <property type="entry name" value="YjhX_toxin"/>
</dbReference>
<dbReference type="Proteomes" id="UP000658305">
    <property type="component" value="Unassembled WGS sequence"/>
</dbReference>
<comment type="similarity">
    <text evidence="1">Belongs to the UPF0386 family.</text>
</comment>
<reference evidence="3" key="1">
    <citation type="journal article" date="2019" name="Int. J. Syst. Evol. Microbiol.">
        <title>The Global Catalogue of Microorganisms (GCM) 10K type strain sequencing project: providing services to taxonomists for standard genome sequencing and annotation.</title>
        <authorList>
            <consortium name="The Broad Institute Genomics Platform"/>
            <consortium name="The Broad Institute Genome Sequencing Center for Infectious Disease"/>
            <person name="Wu L."/>
            <person name="Ma J."/>
        </authorList>
    </citation>
    <scope>NUCLEOTIDE SEQUENCE [LARGE SCALE GENOMIC DNA]</scope>
    <source>
        <strain evidence="3">KCTC 23298</strain>
    </source>
</reference>
<evidence type="ECO:0000313" key="3">
    <source>
        <dbReference type="Proteomes" id="UP000658305"/>
    </source>
</evidence>
<comment type="caution">
    <text evidence="2">The sequence shown here is derived from an EMBL/GenBank/DDBJ whole genome shotgun (WGS) entry which is preliminary data.</text>
</comment>